<protein>
    <submittedName>
        <fullName evidence="15">Lariat debranching enzyme</fullName>
    </submittedName>
</protein>
<comment type="cofactor">
    <cofactor evidence="3">
        <name>Fe(2+)</name>
        <dbReference type="ChEBI" id="CHEBI:29033"/>
    </cofactor>
</comment>
<dbReference type="GO" id="GO:0046872">
    <property type="term" value="F:metal ion binding"/>
    <property type="evidence" value="ECO:0007669"/>
    <property type="project" value="UniProtKB-KW"/>
</dbReference>
<comment type="similarity">
    <text evidence="5">Belongs to the lariat debranching enzyme family.</text>
</comment>
<feature type="compositionally biased region" description="Acidic residues" evidence="13">
    <location>
        <begin position="295"/>
        <end position="307"/>
    </location>
</feature>
<keyword evidence="6" id="KW-0507">mRNA processing</keyword>
<keyword evidence="12" id="KW-0539">Nucleus</keyword>
<keyword evidence="7" id="KW-0479">Metal-binding</keyword>
<evidence type="ECO:0000256" key="9">
    <source>
        <dbReference type="ARBA" id="ARBA00022833"/>
    </source>
</evidence>
<dbReference type="EMBL" id="JAPDMQ010000273">
    <property type="protein sequence ID" value="KAK0528452.1"/>
    <property type="molecule type" value="Genomic_DNA"/>
</dbReference>
<dbReference type="Pfam" id="PF05011">
    <property type="entry name" value="DBR1"/>
    <property type="match status" value="1"/>
</dbReference>
<evidence type="ECO:0000313" key="15">
    <source>
        <dbReference type="EMBL" id="KAK0528452.1"/>
    </source>
</evidence>
<dbReference type="AlphaFoldDB" id="A0AAN6JJ76"/>
<proteinExistence type="inferred from homology"/>
<feature type="region of interest" description="Disordered" evidence="13">
    <location>
        <begin position="263"/>
        <end position="363"/>
    </location>
</feature>
<dbReference type="Proteomes" id="UP001176521">
    <property type="component" value="Unassembled WGS sequence"/>
</dbReference>
<evidence type="ECO:0000256" key="1">
    <source>
        <dbReference type="ARBA" id="ARBA00001936"/>
    </source>
</evidence>
<gene>
    <name evidence="15" type="primary">DBR1</name>
    <name evidence="15" type="ORF">OC842_004545</name>
</gene>
<evidence type="ECO:0000256" key="2">
    <source>
        <dbReference type="ARBA" id="ARBA00001947"/>
    </source>
</evidence>
<evidence type="ECO:0000256" key="6">
    <source>
        <dbReference type="ARBA" id="ARBA00022664"/>
    </source>
</evidence>
<dbReference type="PANTHER" id="PTHR12849:SF0">
    <property type="entry name" value="LARIAT DEBRANCHING ENZYME"/>
    <property type="match status" value="1"/>
</dbReference>
<dbReference type="GO" id="GO:0008419">
    <property type="term" value="F:RNA lariat debranching enzyme activity"/>
    <property type="evidence" value="ECO:0007669"/>
    <property type="project" value="TreeGrafter"/>
</dbReference>
<sequence>MRVAVEGCSHGELDLIYERVLAREREDGAFFDVLLLCGDFQAIRNHADLHSLAVPDKYRQLGQFWKYYAGVKQAPLLTIVIGGNHEASNYMYELYYGGWLAPNIYFLGEAGCVEVGDLVIAGASGIFKKFDYYRGRYERQPYDKSGLRSIYHTRVYDIARLKLLPQVDIVMSHDWPNTIELHGNTNALLKRKPFFAEEINTSTLGSPPLLELLKILKPAFWCAAHLHVRFDAKYRHDGAAPNAALASLASGSAQPQVATADPNQIDIDDFDDDDDAGMSAAPAATKPASDPNQIDIDDDDDDEDVDGEPIVMPSSATSVVKDFGDKEEPLVPAPESGSSAADVPDASQDASPAKAEPSDVSTQSGATTFLALGKCIKSQTYLEFFNVERGPSGRIVLRPSNRNVLRQRLKPSNRPQTPLYFHRPWLAIVRALHPWLSLEMHQPPLPSASDLAPKIREASAWIDANVVPAFSKGEGGEKEGKAESVLLPVTRVQRFALTAPPPPPESLRIVKLDLRRIPPSPPYLNPQTAAFCNMLGLDLRINSGPLKCPAQLLSTSFLPQFVETPTPPPAPVPTQAPGPNPNTDQGAQSSTSGPVPSA</sequence>
<evidence type="ECO:0000256" key="11">
    <source>
        <dbReference type="ARBA" id="ARBA00023211"/>
    </source>
</evidence>
<feature type="domain" description="Lariat debranching enzyme C-terminal" evidence="14">
    <location>
        <begin position="356"/>
        <end position="541"/>
    </location>
</feature>
<comment type="caution">
    <text evidence="15">The sequence shown here is derived from an EMBL/GenBank/DDBJ whole genome shotgun (WGS) entry which is preliminary data.</text>
</comment>
<dbReference type="GO" id="GO:0000398">
    <property type="term" value="P:mRNA splicing, via spliceosome"/>
    <property type="evidence" value="ECO:0007669"/>
    <property type="project" value="TreeGrafter"/>
</dbReference>
<comment type="cofactor">
    <cofactor evidence="1">
        <name>Mn(2+)</name>
        <dbReference type="ChEBI" id="CHEBI:29035"/>
    </cofactor>
</comment>
<keyword evidence="16" id="KW-1185">Reference proteome</keyword>
<evidence type="ECO:0000313" key="16">
    <source>
        <dbReference type="Proteomes" id="UP001176521"/>
    </source>
</evidence>
<comment type="subcellular location">
    <subcellularLocation>
        <location evidence="4">Nucleus</location>
    </subcellularLocation>
</comment>
<dbReference type="GO" id="GO:0005634">
    <property type="term" value="C:nucleus"/>
    <property type="evidence" value="ECO:0007669"/>
    <property type="project" value="UniProtKB-SubCell"/>
</dbReference>
<feature type="compositionally biased region" description="Acidic residues" evidence="13">
    <location>
        <begin position="266"/>
        <end position="276"/>
    </location>
</feature>
<feature type="compositionally biased region" description="Pro residues" evidence="13">
    <location>
        <begin position="565"/>
        <end position="580"/>
    </location>
</feature>
<evidence type="ECO:0000259" key="14">
    <source>
        <dbReference type="SMART" id="SM01124"/>
    </source>
</evidence>
<evidence type="ECO:0000256" key="5">
    <source>
        <dbReference type="ARBA" id="ARBA00006045"/>
    </source>
</evidence>
<keyword evidence="9" id="KW-0862">Zinc</keyword>
<organism evidence="15 16">
    <name type="scientific">Tilletia horrida</name>
    <dbReference type="NCBI Taxonomy" id="155126"/>
    <lineage>
        <taxon>Eukaryota</taxon>
        <taxon>Fungi</taxon>
        <taxon>Dikarya</taxon>
        <taxon>Basidiomycota</taxon>
        <taxon>Ustilaginomycotina</taxon>
        <taxon>Exobasidiomycetes</taxon>
        <taxon>Tilletiales</taxon>
        <taxon>Tilletiaceae</taxon>
        <taxon>Tilletia</taxon>
    </lineage>
</organism>
<comment type="cofactor">
    <cofactor evidence="2">
        <name>Zn(2+)</name>
        <dbReference type="ChEBI" id="CHEBI:29105"/>
    </cofactor>
</comment>
<evidence type="ECO:0000256" key="4">
    <source>
        <dbReference type="ARBA" id="ARBA00004123"/>
    </source>
</evidence>
<evidence type="ECO:0000256" key="8">
    <source>
        <dbReference type="ARBA" id="ARBA00022801"/>
    </source>
</evidence>
<reference evidence="15" key="1">
    <citation type="journal article" date="2023" name="PhytoFront">
        <title>Draft Genome Resources of Seven Strains of Tilletia horrida, Causal Agent of Kernel Smut of Rice.</title>
        <authorList>
            <person name="Khanal S."/>
            <person name="Antony Babu S."/>
            <person name="Zhou X.G."/>
        </authorList>
    </citation>
    <scope>NUCLEOTIDE SEQUENCE</scope>
    <source>
        <strain evidence="15">TX3</strain>
    </source>
</reference>
<evidence type="ECO:0000256" key="7">
    <source>
        <dbReference type="ARBA" id="ARBA00022723"/>
    </source>
</evidence>
<dbReference type="InterPro" id="IPR004843">
    <property type="entry name" value="Calcineurin-like_PHP"/>
</dbReference>
<keyword evidence="8" id="KW-0378">Hydrolase</keyword>
<evidence type="ECO:0000256" key="13">
    <source>
        <dbReference type="SAM" id="MobiDB-lite"/>
    </source>
</evidence>
<dbReference type="InterPro" id="IPR041816">
    <property type="entry name" value="Dbr1_N"/>
</dbReference>
<feature type="compositionally biased region" description="Polar residues" evidence="13">
    <location>
        <begin position="583"/>
        <end position="598"/>
    </location>
</feature>
<dbReference type="PANTHER" id="PTHR12849">
    <property type="entry name" value="RNA LARIAT DEBRANCHING ENZYME"/>
    <property type="match status" value="1"/>
</dbReference>
<evidence type="ECO:0000256" key="3">
    <source>
        <dbReference type="ARBA" id="ARBA00001954"/>
    </source>
</evidence>
<accession>A0AAN6JJ76</accession>
<dbReference type="SMART" id="SM01124">
    <property type="entry name" value="DBR1"/>
    <property type="match status" value="1"/>
</dbReference>
<keyword evidence="11" id="KW-0464">Manganese</keyword>
<dbReference type="CDD" id="cd00844">
    <property type="entry name" value="MPP_Dbr1_N"/>
    <property type="match status" value="1"/>
</dbReference>
<dbReference type="InterPro" id="IPR007708">
    <property type="entry name" value="DBR1_C"/>
</dbReference>
<keyword evidence="10" id="KW-0408">Iron</keyword>
<dbReference type="InterPro" id="IPR029052">
    <property type="entry name" value="Metallo-depent_PP-like"/>
</dbReference>
<evidence type="ECO:0000256" key="10">
    <source>
        <dbReference type="ARBA" id="ARBA00023004"/>
    </source>
</evidence>
<dbReference type="Pfam" id="PF00149">
    <property type="entry name" value="Metallophos"/>
    <property type="match status" value="1"/>
</dbReference>
<feature type="region of interest" description="Disordered" evidence="13">
    <location>
        <begin position="560"/>
        <end position="598"/>
    </location>
</feature>
<dbReference type="SUPFAM" id="SSF56300">
    <property type="entry name" value="Metallo-dependent phosphatases"/>
    <property type="match status" value="1"/>
</dbReference>
<evidence type="ECO:0000256" key="12">
    <source>
        <dbReference type="ARBA" id="ARBA00023242"/>
    </source>
</evidence>
<name>A0AAN6JJ76_9BASI</name>